<name>A0A382WFY3_9ZZZZ</name>
<sequence>MMDKGGSLFECRKAGCSFASEKQAHVLEQTMRGDPGGIEGLKKGDGKSIRDGWIIDCNDWS</sequence>
<organism evidence="1">
    <name type="scientific">marine metagenome</name>
    <dbReference type="NCBI Taxonomy" id="408172"/>
    <lineage>
        <taxon>unclassified sequences</taxon>
        <taxon>metagenomes</taxon>
        <taxon>ecological metagenomes</taxon>
    </lineage>
</organism>
<evidence type="ECO:0000313" key="1">
    <source>
        <dbReference type="EMBL" id="SVD57682.1"/>
    </source>
</evidence>
<proteinExistence type="predicted"/>
<gene>
    <name evidence="1" type="ORF">METZ01_LOCUS410536</name>
</gene>
<accession>A0A382WFY3</accession>
<reference evidence="1" key="1">
    <citation type="submission" date="2018-05" db="EMBL/GenBank/DDBJ databases">
        <authorList>
            <person name="Lanie J.A."/>
            <person name="Ng W.-L."/>
            <person name="Kazmierczak K.M."/>
            <person name="Andrzejewski T.M."/>
            <person name="Davidsen T.M."/>
            <person name="Wayne K.J."/>
            <person name="Tettelin H."/>
            <person name="Glass J.I."/>
            <person name="Rusch D."/>
            <person name="Podicherti R."/>
            <person name="Tsui H.-C.T."/>
            <person name="Winkler M.E."/>
        </authorList>
    </citation>
    <scope>NUCLEOTIDE SEQUENCE</scope>
</reference>
<protein>
    <submittedName>
        <fullName evidence="1">Uncharacterized protein</fullName>
    </submittedName>
</protein>
<dbReference type="AlphaFoldDB" id="A0A382WFY3"/>
<dbReference type="EMBL" id="UINC01159540">
    <property type="protein sequence ID" value="SVD57682.1"/>
    <property type="molecule type" value="Genomic_DNA"/>
</dbReference>